<sequence length="129" mass="14465">MRESKLIYIASPYAGDIEKNVAFARRACRYAIHQGYIPIAVHLLYPQMLDDSDPAERERGLRLGQQLLRRCDELWVCGDRISSGMAREISEANHLSIPVKNIGAHEIQKEQLPAEMEQVTASGQGLGMT</sequence>
<reference evidence="2 3" key="1">
    <citation type="submission" date="2020-10" db="EMBL/GenBank/DDBJ databases">
        <title>ChiBAC.</title>
        <authorList>
            <person name="Zenner C."/>
            <person name="Hitch T.C.A."/>
            <person name="Clavel T."/>
        </authorList>
    </citation>
    <scope>NUCLEOTIDE SEQUENCE [LARGE SCALE GENOMIC DNA]</scope>
    <source>
        <strain evidence="2 3">DSM 107456</strain>
    </source>
</reference>
<evidence type="ECO:0000313" key="3">
    <source>
        <dbReference type="Proteomes" id="UP000806211"/>
    </source>
</evidence>
<dbReference type="Proteomes" id="UP000806211">
    <property type="component" value="Unassembled WGS sequence"/>
</dbReference>
<dbReference type="SUPFAM" id="SSF52309">
    <property type="entry name" value="N-(deoxy)ribosyltransferase-like"/>
    <property type="match status" value="1"/>
</dbReference>
<accession>A0ABR9R9V9</accession>
<protein>
    <submittedName>
        <fullName evidence="2">DUF4406 domain-containing protein</fullName>
    </submittedName>
</protein>
<keyword evidence="3" id="KW-1185">Reference proteome</keyword>
<comment type="caution">
    <text evidence="2">The sequence shown here is derived from an EMBL/GenBank/DDBJ whole genome shotgun (WGS) entry which is preliminary data.</text>
</comment>
<evidence type="ECO:0000259" key="1">
    <source>
        <dbReference type="Pfam" id="PF24963"/>
    </source>
</evidence>
<name>A0ABR9R9V9_9FIRM</name>
<organism evidence="2 3">
    <name type="scientific">Pseudoflavonifractor gallinarum</name>
    <dbReference type="NCBI Taxonomy" id="2779352"/>
    <lineage>
        <taxon>Bacteria</taxon>
        <taxon>Bacillati</taxon>
        <taxon>Bacillota</taxon>
        <taxon>Clostridia</taxon>
        <taxon>Eubacteriales</taxon>
        <taxon>Oscillospiraceae</taxon>
        <taxon>Pseudoflavonifractor</taxon>
    </lineage>
</organism>
<evidence type="ECO:0000313" key="2">
    <source>
        <dbReference type="EMBL" id="MBE5055482.1"/>
    </source>
</evidence>
<dbReference type="RefSeq" id="WP_193537013.1">
    <property type="nucleotide sequence ID" value="NZ_JADCKF010000004.1"/>
</dbReference>
<proteinExistence type="predicted"/>
<dbReference type="Gene3D" id="3.40.50.10400">
    <property type="entry name" value="Hypothetical protein PA1492"/>
    <property type="match status" value="1"/>
</dbReference>
<feature type="domain" description="DUF7768" evidence="1">
    <location>
        <begin position="5"/>
        <end position="101"/>
    </location>
</feature>
<dbReference type="InterPro" id="IPR056670">
    <property type="entry name" value="DUF7768"/>
</dbReference>
<gene>
    <name evidence="2" type="ORF">INF37_05640</name>
</gene>
<dbReference type="Pfam" id="PF24963">
    <property type="entry name" value="DUF7768"/>
    <property type="match status" value="1"/>
</dbReference>
<dbReference type="EMBL" id="JADCKF010000004">
    <property type="protein sequence ID" value="MBE5055482.1"/>
    <property type="molecule type" value="Genomic_DNA"/>
</dbReference>